<dbReference type="GO" id="GO:0005925">
    <property type="term" value="C:focal adhesion"/>
    <property type="evidence" value="ECO:0000318"/>
    <property type="project" value="GO_Central"/>
</dbReference>
<evidence type="ECO:0000313" key="25">
    <source>
        <dbReference type="Proteomes" id="UP000002279"/>
    </source>
</evidence>
<dbReference type="FunFam" id="2.10.25.10:FF:000449">
    <property type="entry name" value="Integrin beta"/>
    <property type="match status" value="1"/>
</dbReference>
<feature type="domain" description="Integrin beta subunit tail" evidence="23">
    <location>
        <begin position="729"/>
        <end position="815"/>
    </location>
</feature>
<dbReference type="InParanoid" id="F6QMT7"/>
<dbReference type="SMART" id="SM00423">
    <property type="entry name" value="PSI"/>
    <property type="match status" value="1"/>
</dbReference>
<evidence type="ECO:0000259" key="20">
    <source>
        <dbReference type="SMART" id="SM00187"/>
    </source>
</evidence>
<dbReference type="SUPFAM" id="SSF53300">
    <property type="entry name" value="vWA-like"/>
    <property type="match status" value="1"/>
</dbReference>
<dbReference type="InterPro" id="IPR036465">
    <property type="entry name" value="vWFA_dom_sf"/>
</dbReference>
<evidence type="ECO:0000256" key="13">
    <source>
        <dbReference type="ARBA" id="ARBA00023037"/>
    </source>
</evidence>
<dbReference type="HOGENOM" id="CLU_011772_4_1_1"/>
<dbReference type="GeneTree" id="ENSGT01150000286983"/>
<dbReference type="SUPFAM" id="SSF69179">
    <property type="entry name" value="Integrin domains"/>
    <property type="match status" value="1"/>
</dbReference>
<dbReference type="SUPFAM" id="SSF103575">
    <property type="entry name" value="Plexin repeat"/>
    <property type="match status" value="1"/>
</dbReference>
<reference evidence="24 25" key="1">
    <citation type="journal article" date="2008" name="Nature">
        <title>Genome analysis of the platypus reveals unique signatures of evolution.</title>
        <authorList>
            <person name="Warren W.C."/>
            <person name="Hillier L.W."/>
            <person name="Marshall Graves J.A."/>
            <person name="Birney E."/>
            <person name="Ponting C.P."/>
            <person name="Grutzner F."/>
            <person name="Belov K."/>
            <person name="Miller W."/>
            <person name="Clarke L."/>
            <person name="Chinwalla A.T."/>
            <person name="Yang S.P."/>
            <person name="Heger A."/>
            <person name="Locke D.P."/>
            <person name="Miethke P."/>
            <person name="Waters P.D."/>
            <person name="Veyrunes F."/>
            <person name="Fulton L."/>
            <person name="Fulton B."/>
            <person name="Graves T."/>
            <person name="Wallis J."/>
            <person name="Puente X.S."/>
            <person name="Lopez-Otin C."/>
            <person name="Ordonez G.R."/>
            <person name="Eichler E.E."/>
            <person name="Chen L."/>
            <person name="Cheng Z."/>
            <person name="Deakin J.E."/>
            <person name="Alsop A."/>
            <person name="Thompson K."/>
            <person name="Kirby P."/>
            <person name="Papenfuss A.T."/>
            <person name="Wakefield M.J."/>
            <person name="Olender T."/>
            <person name="Lancet D."/>
            <person name="Huttley G.A."/>
            <person name="Smit A.F."/>
            <person name="Pask A."/>
            <person name="Temple-Smith P."/>
            <person name="Batzer M.A."/>
            <person name="Walker J.A."/>
            <person name="Konkel M.K."/>
            <person name="Harris R.S."/>
            <person name="Whittington C.M."/>
            <person name="Wong E.S."/>
            <person name="Gemmell N.J."/>
            <person name="Buschiazzo E."/>
            <person name="Vargas Jentzsch I.M."/>
            <person name="Merkel A."/>
            <person name="Schmitz J."/>
            <person name="Zemann A."/>
            <person name="Churakov G."/>
            <person name="Kriegs J.O."/>
            <person name="Brosius J."/>
            <person name="Murchison E.P."/>
            <person name="Sachidanandam R."/>
            <person name="Smith C."/>
            <person name="Hannon G.J."/>
            <person name="Tsend-Ayush E."/>
            <person name="McMillan D."/>
            <person name="Attenborough R."/>
            <person name="Rens W."/>
            <person name="Ferguson-Smith M."/>
            <person name="Lefevre C.M."/>
            <person name="Sharp J.A."/>
            <person name="Nicholas K.R."/>
            <person name="Ray D.A."/>
            <person name="Kube M."/>
            <person name="Reinhardt R."/>
            <person name="Pringle T.H."/>
            <person name="Taylor J."/>
            <person name="Jones R.C."/>
            <person name="Nixon B."/>
            <person name="Dacheux J.L."/>
            <person name="Niwa H."/>
            <person name="Sekita Y."/>
            <person name="Huang X."/>
            <person name="Stark A."/>
            <person name="Kheradpour P."/>
            <person name="Kellis M."/>
            <person name="Flicek P."/>
            <person name="Chen Y."/>
            <person name="Webber C."/>
            <person name="Hardison R."/>
            <person name="Nelson J."/>
            <person name="Hallsworth-Pepin K."/>
            <person name="Delehaunty K."/>
            <person name="Markovic C."/>
            <person name="Minx P."/>
            <person name="Feng Y."/>
            <person name="Kremitzki C."/>
            <person name="Mitreva M."/>
            <person name="Glasscock J."/>
            <person name="Wylie T."/>
            <person name="Wohldmann P."/>
            <person name="Thiru P."/>
            <person name="Nhan M.N."/>
            <person name="Pohl C.S."/>
            <person name="Smith S.M."/>
            <person name="Hou S."/>
            <person name="Nefedov M."/>
            <person name="de Jong P.J."/>
            <person name="Renfree M.B."/>
            <person name="Mardis E.R."/>
            <person name="Wilson R.K."/>
        </authorList>
    </citation>
    <scope>NUCLEOTIDE SEQUENCE [LARGE SCALE GENOMIC DNA]</scope>
    <source>
        <strain evidence="24 25">Glennie</strain>
    </source>
</reference>
<keyword evidence="10" id="KW-0460">Magnesium</keyword>
<keyword evidence="7" id="KW-0732">Signal</keyword>
<feature type="compositionally biased region" description="Low complexity" evidence="18">
    <location>
        <begin position="890"/>
        <end position="899"/>
    </location>
</feature>
<evidence type="ECO:0000256" key="2">
    <source>
        <dbReference type="ARBA" id="ARBA00007449"/>
    </source>
</evidence>
<dbReference type="InterPro" id="IPR016201">
    <property type="entry name" value="PSI"/>
</dbReference>
<feature type="transmembrane region" description="Helical" evidence="19">
    <location>
        <begin position="820"/>
        <end position="843"/>
    </location>
</feature>
<evidence type="ECO:0000259" key="23">
    <source>
        <dbReference type="SMART" id="SM01242"/>
    </source>
</evidence>
<dbReference type="GO" id="GO:0050901">
    <property type="term" value="P:leukocyte tethering or rolling"/>
    <property type="evidence" value="ECO:0007669"/>
    <property type="project" value="Ensembl"/>
</dbReference>
<dbReference type="GO" id="GO:0034446">
    <property type="term" value="P:substrate adhesion-dependent cell spreading"/>
    <property type="evidence" value="ECO:0007669"/>
    <property type="project" value="Ensembl"/>
</dbReference>
<dbReference type="InterPro" id="IPR033760">
    <property type="entry name" value="Integrin_beta_N"/>
</dbReference>
<dbReference type="Gene3D" id="2.60.40.1510">
    <property type="entry name" value="ntegrin, alpha v. Chain A, domain 3"/>
    <property type="match status" value="1"/>
</dbReference>
<keyword evidence="3" id="KW-1003">Cell membrane</keyword>
<dbReference type="Pfam" id="PF00362">
    <property type="entry name" value="Integrin_beta"/>
    <property type="match status" value="1"/>
</dbReference>
<dbReference type="GO" id="GO:0003366">
    <property type="term" value="P:cell-matrix adhesion involved in ameboidal cell migration"/>
    <property type="evidence" value="ECO:0007669"/>
    <property type="project" value="Ensembl"/>
</dbReference>
<dbReference type="GO" id="GO:0033627">
    <property type="term" value="P:cell adhesion mediated by integrin"/>
    <property type="evidence" value="ECO:0000318"/>
    <property type="project" value="GO_Central"/>
</dbReference>
<evidence type="ECO:0000256" key="1">
    <source>
        <dbReference type="ARBA" id="ARBA00004251"/>
    </source>
</evidence>
<keyword evidence="14 19" id="KW-0472">Membrane</keyword>
<dbReference type="Ensembl" id="ENSOANT00000009417.3">
    <property type="protein sequence ID" value="ENSOANP00000009415.3"/>
    <property type="gene ID" value="ENSOANG00000005915.3"/>
</dbReference>
<keyword evidence="11 17" id="KW-0130">Cell adhesion</keyword>
<keyword evidence="5 17" id="KW-0812">Transmembrane</keyword>
<feature type="domain" description="Integrin beta subunit cytoplasmic" evidence="22">
    <location>
        <begin position="840"/>
        <end position="885"/>
    </location>
</feature>
<evidence type="ECO:0000256" key="14">
    <source>
        <dbReference type="ARBA" id="ARBA00023136"/>
    </source>
</evidence>
<evidence type="ECO:0000256" key="12">
    <source>
        <dbReference type="ARBA" id="ARBA00022989"/>
    </source>
</evidence>
<comment type="subcellular location">
    <subcellularLocation>
        <location evidence="1 17">Cell membrane</location>
        <topology evidence="1 17">Single-pass type I membrane protein</topology>
    </subcellularLocation>
</comment>
<feature type="domain" description="Integrin beta subunit VWA" evidence="20">
    <location>
        <begin position="141"/>
        <end position="563"/>
    </location>
</feature>
<reference evidence="24" key="3">
    <citation type="submission" date="2025-09" db="UniProtKB">
        <authorList>
            <consortium name="Ensembl"/>
        </authorList>
    </citation>
    <scope>IDENTIFICATION</scope>
    <source>
        <strain evidence="24">Glennie</strain>
    </source>
</reference>
<evidence type="ECO:0000256" key="16">
    <source>
        <dbReference type="ARBA" id="ARBA00023180"/>
    </source>
</evidence>
<dbReference type="GO" id="GO:0050900">
    <property type="term" value="P:leukocyte migration"/>
    <property type="evidence" value="ECO:0000318"/>
    <property type="project" value="GO_Central"/>
</dbReference>
<sequence>MCLFTGRSYSPKRSVQLPALSERSVNSGDGSAGVSPGFPGQEDLPVGTPGEAPGGRPVQPPSLSPPPRLPGPPAGIPSRCLSPIPPAAAMTPGAAALAFGLLLGLGSSEVDREEKAAPRSLEEGDPKARVRFPDSCPPASSCRECILAHPSCAWCKQLDFQAAEESVGRRCAVRAELLSRGCRAEELQEPRGQVHVLRDWTLGQDPGPAPTQLAPQKVRILLRPGEEQRLNVSFRRAEGYPVDLYYLMDLSYSMKDDLDHVRRLGDQLLNGLAEVKGSVRIGFGSFVDKTVLPFVSTVPAKLRHPCPDRLEQCQPPFSFRHVLPLTANASEFELEVGRQSVSGNLDAPEGGFDAILQAALCQKQIGWRNVSRLLVFTSDDTFHMAGDGKLGGIYMPSDGHCHLDAQGFYHRSHDFDYPSVGQVAQVLSDANIQPIFAVTATTLPVYQELSKLIPKSAVGELNENSSNVVDLIKNAYNNLSSTVTLEHLDLPPGVHISYESRCEGSEGTGTTRGECRNVQINQTVQFTVTVRADGCVEHGHTVRVRALGFMEELHLVLEPVCDCACGDPEPYAPHCGQGNGSLHCGVCSCYPGHLGPLCECSAGLSEPAAGCRGHNGTGPVCSGQGRCQCGRCRCHGQAWGQFCQCHDESCERHEGRLCAGFGRCRCGRCICQANYTGSACQCSLDTAACAGPDGQLCGGHGRCRCNQCECAPGYFGHLCERCPGCRTLCERFRDCADCGAFGKGPLSANCSLACPNVTVTLSPPSPNDLQQDGWCKEPAANHDDQHNRLLFFRVEGDQGGGAIRLLVRLPDAGPDRARDIALGCVGGIVAVGLALAVAYRLSVNFYDLREFRRFEKEQMQSTWSPENNPLYRSAVTTVVNPYFQNSTGDSPAASASSPAPGRPLS</sequence>
<dbReference type="Proteomes" id="UP000002279">
    <property type="component" value="Chromosome 10"/>
</dbReference>
<feature type="region of interest" description="Disordered" evidence="18">
    <location>
        <begin position="1"/>
        <end position="78"/>
    </location>
</feature>
<dbReference type="GO" id="GO:0043113">
    <property type="term" value="P:receptor clustering"/>
    <property type="evidence" value="ECO:0007669"/>
    <property type="project" value="Ensembl"/>
</dbReference>
<dbReference type="Gene3D" id="3.40.50.410">
    <property type="entry name" value="von Willebrand factor, type A domain"/>
    <property type="match status" value="1"/>
</dbReference>
<dbReference type="GO" id="GO:0005178">
    <property type="term" value="F:integrin binding"/>
    <property type="evidence" value="ECO:0000318"/>
    <property type="project" value="GO_Central"/>
</dbReference>
<evidence type="ECO:0000256" key="4">
    <source>
        <dbReference type="ARBA" id="ARBA00022536"/>
    </source>
</evidence>
<dbReference type="Pfam" id="PF08725">
    <property type="entry name" value="Integrin_b_cyt"/>
    <property type="match status" value="1"/>
</dbReference>
<feature type="compositionally biased region" description="Pro residues" evidence="18">
    <location>
        <begin position="58"/>
        <end position="75"/>
    </location>
</feature>
<dbReference type="GO" id="GO:0009986">
    <property type="term" value="C:cell surface"/>
    <property type="evidence" value="ECO:0000318"/>
    <property type="project" value="GO_Central"/>
</dbReference>
<dbReference type="GO" id="GO:0007160">
    <property type="term" value="P:cell-matrix adhesion"/>
    <property type="evidence" value="ECO:0000318"/>
    <property type="project" value="GO_Central"/>
</dbReference>
<evidence type="ECO:0000256" key="7">
    <source>
        <dbReference type="ARBA" id="ARBA00022729"/>
    </source>
</evidence>
<dbReference type="InterPro" id="IPR002369">
    <property type="entry name" value="Integrin_bsu_VWA"/>
</dbReference>
<evidence type="ECO:0000259" key="21">
    <source>
        <dbReference type="SMART" id="SM00423"/>
    </source>
</evidence>
<dbReference type="PANTHER" id="PTHR10082">
    <property type="entry name" value="INTEGRIN BETA SUBUNIT"/>
    <property type="match status" value="1"/>
</dbReference>
<keyword evidence="25" id="KW-1185">Reference proteome</keyword>
<dbReference type="Gene3D" id="2.10.25.10">
    <property type="entry name" value="Laminin"/>
    <property type="match status" value="4"/>
</dbReference>
<evidence type="ECO:0000259" key="22">
    <source>
        <dbReference type="SMART" id="SM01241"/>
    </source>
</evidence>
<dbReference type="OMA" id="CECSMDT"/>
<dbReference type="InterPro" id="IPR015812">
    <property type="entry name" value="Integrin_bsu"/>
</dbReference>
<dbReference type="STRING" id="9258.ENSOANP00000009415"/>
<keyword evidence="4" id="KW-0245">EGF-like domain</keyword>
<dbReference type="GO" id="GO:0008305">
    <property type="term" value="C:integrin complex"/>
    <property type="evidence" value="ECO:0000318"/>
    <property type="project" value="GO_Central"/>
</dbReference>
<accession>F6QMT7</accession>
<dbReference type="Gene3D" id="3.30.1680.10">
    <property type="entry name" value="ligand-binding face of the semaphorins, domain 2"/>
    <property type="match status" value="1"/>
</dbReference>
<dbReference type="SUPFAM" id="SSF69687">
    <property type="entry name" value="Integrin beta tail domain"/>
    <property type="match status" value="1"/>
</dbReference>
<name>F6QMT7_ORNAN</name>
<dbReference type="InterPro" id="IPR057243">
    <property type="entry name" value="Integrin_I-EGF_CS"/>
</dbReference>
<dbReference type="PROSITE" id="PS00243">
    <property type="entry name" value="I_EGF_1"/>
    <property type="match status" value="1"/>
</dbReference>
<dbReference type="FunFam" id="3.40.50.410:FF:000192">
    <property type="entry name" value="Integrin beta"/>
    <property type="match status" value="1"/>
</dbReference>
<organism evidence="24 25">
    <name type="scientific">Ornithorhynchus anatinus</name>
    <name type="common">Duckbill platypus</name>
    <dbReference type="NCBI Taxonomy" id="9258"/>
    <lineage>
        <taxon>Eukaryota</taxon>
        <taxon>Metazoa</taxon>
        <taxon>Chordata</taxon>
        <taxon>Craniata</taxon>
        <taxon>Vertebrata</taxon>
        <taxon>Euteleostomi</taxon>
        <taxon>Mammalia</taxon>
        <taxon>Monotremata</taxon>
        <taxon>Ornithorhynchidae</taxon>
        <taxon>Ornithorhynchus</taxon>
    </lineage>
</organism>
<dbReference type="FunCoup" id="F6QMT7">
    <property type="interactions" value="529"/>
</dbReference>
<dbReference type="GO" id="GO:0034113">
    <property type="term" value="P:heterotypic cell-cell adhesion"/>
    <property type="evidence" value="ECO:0007669"/>
    <property type="project" value="Ensembl"/>
</dbReference>
<dbReference type="GO" id="GO:0007229">
    <property type="term" value="P:integrin-mediated signaling pathway"/>
    <property type="evidence" value="ECO:0000318"/>
    <property type="project" value="GO_Central"/>
</dbReference>
<dbReference type="SMART" id="SM01242">
    <property type="entry name" value="Integrin_B_tail"/>
    <property type="match status" value="1"/>
</dbReference>
<evidence type="ECO:0000313" key="24">
    <source>
        <dbReference type="Ensembl" id="ENSOANP00000009415.3"/>
    </source>
</evidence>
<dbReference type="InterPro" id="IPR014836">
    <property type="entry name" value="Integrin_bsu_cyt_dom"/>
</dbReference>
<dbReference type="FunFam" id="2.10.25.10:FF:000304">
    <property type="entry name" value="Integrin beta"/>
    <property type="match status" value="1"/>
</dbReference>
<evidence type="ECO:0000256" key="6">
    <source>
        <dbReference type="ARBA" id="ARBA00022723"/>
    </source>
</evidence>
<dbReference type="InterPro" id="IPR036349">
    <property type="entry name" value="Integrin_bsu_tail_dom_sf"/>
</dbReference>
<comment type="similarity">
    <text evidence="2 17">Belongs to the integrin beta chain family.</text>
</comment>
<dbReference type="Gene3D" id="1.20.5.100">
    <property type="entry name" value="Cytochrome c1, transmembrane anchor, C-terminal"/>
    <property type="match status" value="1"/>
</dbReference>
<evidence type="ECO:0000256" key="18">
    <source>
        <dbReference type="SAM" id="MobiDB-lite"/>
    </source>
</evidence>
<dbReference type="SMART" id="SM00187">
    <property type="entry name" value="INB"/>
    <property type="match status" value="1"/>
</dbReference>
<evidence type="ECO:0000256" key="19">
    <source>
        <dbReference type="SAM" id="Phobius"/>
    </source>
</evidence>
<dbReference type="Pfam" id="PF17205">
    <property type="entry name" value="PSI_integrin"/>
    <property type="match status" value="1"/>
</dbReference>
<evidence type="ECO:0000256" key="10">
    <source>
        <dbReference type="ARBA" id="ARBA00022842"/>
    </source>
</evidence>
<evidence type="ECO:0000256" key="5">
    <source>
        <dbReference type="ARBA" id="ARBA00022692"/>
    </source>
</evidence>
<dbReference type="AlphaFoldDB" id="F6QMT7"/>
<feature type="domain" description="PSI" evidence="21">
    <location>
        <begin position="135"/>
        <end position="183"/>
    </location>
</feature>
<feature type="region of interest" description="Disordered" evidence="18">
    <location>
        <begin position="886"/>
        <end position="905"/>
    </location>
</feature>
<dbReference type="PANTHER" id="PTHR10082:SF36">
    <property type="entry name" value="INTEGRIN BETA-7"/>
    <property type="match status" value="1"/>
</dbReference>
<keyword evidence="8" id="KW-0677">Repeat</keyword>
<evidence type="ECO:0000256" key="11">
    <source>
        <dbReference type="ARBA" id="ARBA00022889"/>
    </source>
</evidence>
<dbReference type="Bgee" id="ENSOANG00000005915">
    <property type="expression patterns" value="Expressed in ovary and 7 other cell types or tissues"/>
</dbReference>
<keyword evidence="9" id="KW-0106">Calcium</keyword>
<evidence type="ECO:0000256" key="8">
    <source>
        <dbReference type="ARBA" id="ARBA00022737"/>
    </source>
</evidence>
<dbReference type="SMART" id="SM01241">
    <property type="entry name" value="Integrin_b_cyt"/>
    <property type="match status" value="1"/>
</dbReference>
<keyword evidence="6" id="KW-0479">Metal-binding</keyword>
<proteinExistence type="inferred from homology"/>
<evidence type="ECO:0000256" key="15">
    <source>
        <dbReference type="ARBA" id="ARBA00023157"/>
    </source>
</evidence>
<dbReference type="SUPFAM" id="SSF57196">
    <property type="entry name" value="EGF/Laminin"/>
    <property type="match status" value="2"/>
</dbReference>
<evidence type="ECO:0000256" key="17">
    <source>
        <dbReference type="RuleBase" id="RU000633"/>
    </source>
</evidence>
<evidence type="ECO:0000256" key="9">
    <source>
        <dbReference type="ARBA" id="ARBA00022837"/>
    </source>
</evidence>
<dbReference type="PROSITE" id="PS52047">
    <property type="entry name" value="I_EGF_2"/>
    <property type="match status" value="3"/>
</dbReference>
<evidence type="ECO:0000256" key="3">
    <source>
        <dbReference type="ARBA" id="ARBA00022475"/>
    </source>
</evidence>
<dbReference type="eggNOG" id="KOG1226">
    <property type="taxonomic scope" value="Eukaryota"/>
</dbReference>
<keyword evidence="13 17" id="KW-0401">Integrin</keyword>
<dbReference type="PRINTS" id="PR01186">
    <property type="entry name" value="INTEGRINB"/>
</dbReference>
<reference evidence="24" key="2">
    <citation type="submission" date="2025-08" db="UniProtKB">
        <authorList>
            <consortium name="Ensembl"/>
        </authorList>
    </citation>
    <scope>IDENTIFICATION</scope>
    <source>
        <strain evidence="24">Glennie</strain>
    </source>
</reference>
<keyword evidence="15" id="KW-1015">Disulfide bond</keyword>
<dbReference type="GO" id="GO:0098609">
    <property type="term" value="P:cell-cell adhesion"/>
    <property type="evidence" value="ECO:0000318"/>
    <property type="project" value="GO_Central"/>
</dbReference>
<keyword evidence="16" id="KW-0325">Glycoprotein</keyword>
<dbReference type="InterPro" id="IPR032695">
    <property type="entry name" value="Integrin_dom_sf"/>
</dbReference>
<keyword evidence="12 19" id="KW-1133">Transmembrane helix</keyword>
<dbReference type="GO" id="GO:0046872">
    <property type="term" value="F:metal ion binding"/>
    <property type="evidence" value="ECO:0007669"/>
    <property type="project" value="UniProtKB-KW"/>
</dbReference>
<dbReference type="GO" id="GO:0034669">
    <property type="term" value="C:integrin alpha4-beta7 complex"/>
    <property type="evidence" value="ECO:0007669"/>
    <property type="project" value="Ensembl"/>
</dbReference>
<dbReference type="GO" id="GO:0072678">
    <property type="term" value="P:T cell migration"/>
    <property type="evidence" value="ECO:0007669"/>
    <property type="project" value="Ensembl"/>
</dbReference>
<gene>
    <name evidence="24" type="primary">ITGB7</name>
</gene>
<protein>
    <recommendedName>
        <fullName evidence="17">Integrin beta</fullName>
    </recommendedName>
</protein>
<dbReference type="InterPro" id="IPR012896">
    <property type="entry name" value="Integrin_bsu_tail"/>
</dbReference>